<dbReference type="GeneID" id="6013105"/>
<feature type="region of interest" description="Disordered" evidence="1">
    <location>
        <begin position="1"/>
        <end position="22"/>
    </location>
</feature>
<organism evidence="2 3">
    <name type="scientific">Coprinopsis cinerea (strain Okayama-7 / 130 / ATCC MYA-4618 / FGSC 9003)</name>
    <name type="common">Inky cap fungus</name>
    <name type="synonym">Hormographiella aspergillata</name>
    <dbReference type="NCBI Taxonomy" id="240176"/>
    <lineage>
        <taxon>Eukaryota</taxon>
        <taxon>Fungi</taxon>
        <taxon>Dikarya</taxon>
        <taxon>Basidiomycota</taxon>
        <taxon>Agaricomycotina</taxon>
        <taxon>Agaricomycetes</taxon>
        <taxon>Agaricomycetidae</taxon>
        <taxon>Agaricales</taxon>
        <taxon>Agaricineae</taxon>
        <taxon>Psathyrellaceae</taxon>
        <taxon>Coprinopsis</taxon>
    </lineage>
</organism>
<evidence type="ECO:0000256" key="1">
    <source>
        <dbReference type="SAM" id="MobiDB-lite"/>
    </source>
</evidence>
<feature type="compositionally biased region" description="Basic residues" evidence="1">
    <location>
        <begin position="139"/>
        <end position="149"/>
    </location>
</feature>
<dbReference type="InParanoid" id="A8NUX9"/>
<dbReference type="Proteomes" id="UP000001861">
    <property type="component" value="Unassembled WGS sequence"/>
</dbReference>
<dbReference type="RefSeq" id="XP_001836559.1">
    <property type="nucleotide sequence ID" value="XM_001836507.1"/>
</dbReference>
<evidence type="ECO:0000313" key="2">
    <source>
        <dbReference type="EMBL" id="EAU85267.1"/>
    </source>
</evidence>
<feature type="compositionally biased region" description="Low complexity" evidence="1">
    <location>
        <begin position="204"/>
        <end position="221"/>
    </location>
</feature>
<reference evidence="2 3" key="1">
    <citation type="journal article" date="2010" name="Proc. Natl. Acad. Sci. U.S.A.">
        <title>Insights into evolution of multicellular fungi from the assembled chromosomes of the mushroom Coprinopsis cinerea (Coprinus cinereus).</title>
        <authorList>
            <person name="Stajich J.E."/>
            <person name="Wilke S.K."/>
            <person name="Ahren D."/>
            <person name="Au C.H."/>
            <person name="Birren B.W."/>
            <person name="Borodovsky M."/>
            <person name="Burns C."/>
            <person name="Canback B."/>
            <person name="Casselton L.A."/>
            <person name="Cheng C.K."/>
            <person name="Deng J."/>
            <person name="Dietrich F.S."/>
            <person name="Fargo D.C."/>
            <person name="Farman M.L."/>
            <person name="Gathman A.C."/>
            <person name="Goldberg J."/>
            <person name="Guigo R."/>
            <person name="Hoegger P.J."/>
            <person name="Hooker J.B."/>
            <person name="Huggins A."/>
            <person name="James T.Y."/>
            <person name="Kamada T."/>
            <person name="Kilaru S."/>
            <person name="Kodira C."/>
            <person name="Kues U."/>
            <person name="Kupfer D."/>
            <person name="Kwan H.S."/>
            <person name="Lomsadze A."/>
            <person name="Li W."/>
            <person name="Lilly W.W."/>
            <person name="Ma L.J."/>
            <person name="Mackey A.J."/>
            <person name="Manning G."/>
            <person name="Martin F."/>
            <person name="Muraguchi H."/>
            <person name="Natvig D.O."/>
            <person name="Palmerini H."/>
            <person name="Ramesh M.A."/>
            <person name="Rehmeyer C.J."/>
            <person name="Roe B.A."/>
            <person name="Shenoy N."/>
            <person name="Stanke M."/>
            <person name="Ter-Hovhannisyan V."/>
            <person name="Tunlid A."/>
            <person name="Velagapudi R."/>
            <person name="Vision T.J."/>
            <person name="Zeng Q."/>
            <person name="Zolan M.E."/>
            <person name="Pukkila P.J."/>
        </authorList>
    </citation>
    <scope>NUCLEOTIDE SEQUENCE [LARGE SCALE GENOMIC DNA]</scope>
    <source>
        <strain evidence="3">Okayama-7 / 130 / ATCC MYA-4618 / FGSC 9003</strain>
    </source>
</reference>
<name>A8NUX9_COPC7</name>
<dbReference type="EMBL" id="AACS02000004">
    <property type="protein sequence ID" value="EAU85267.1"/>
    <property type="molecule type" value="Genomic_DNA"/>
</dbReference>
<evidence type="ECO:0000313" key="3">
    <source>
        <dbReference type="Proteomes" id="UP000001861"/>
    </source>
</evidence>
<feature type="region of interest" description="Disordered" evidence="1">
    <location>
        <begin position="80"/>
        <end position="162"/>
    </location>
</feature>
<dbReference type="OrthoDB" id="2959505at2759"/>
<dbReference type="VEuPathDB" id="FungiDB:CC1G_10053"/>
<feature type="compositionally biased region" description="Low complexity" evidence="1">
    <location>
        <begin position="256"/>
        <end position="269"/>
    </location>
</feature>
<comment type="caution">
    <text evidence="2">The sequence shown here is derived from an EMBL/GenBank/DDBJ whole genome shotgun (WGS) entry which is preliminary data.</text>
</comment>
<sequence>MPRGRSNSSSSSITTQSSNASTYGFTTHLQSAVSLIDYDEDNGSGSSIAISALDAAFYDKGRERGVGKKLWEYVSSRRHEIGKDPRSLATNAPISPPLPSSKHSEITVGRKSAPIPIPPKTPGTKDSSHLPLAAATPIRRTKSILKRSRQSSSVDLKPAQMCPESSSALSFAELGKVNAFFAQVPPGYLTRHAPAKLKPRSQPSDDMPPLTPLPTDDSPFPETEEVKTPIYFTPRMMGWPQGDEDISFLQMDEPMDSPSSPSTSLGSFDGDFAEHAVGERLSRTRNEEVFEDDPFYMSDELIPRRPF</sequence>
<feature type="region of interest" description="Disordered" evidence="1">
    <location>
        <begin position="192"/>
        <end position="223"/>
    </location>
</feature>
<protein>
    <submittedName>
        <fullName evidence="2">Uncharacterized protein</fullName>
    </submittedName>
</protein>
<keyword evidence="3" id="KW-1185">Reference proteome</keyword>
<gene>
    <name evidence="2" type="ORF">CC1G_10053</name>
</gene>
<proteinExistence type="predicted"/>
<dbReference type="AlphaFoldDB" id="A8NUX9"/>
<feature type="region of interest" description="Disordered" evidence="1">
    <location>
        <begin position="250"/>
        <end position="270"/>
    </location>
</feature>
<accession>A8NUX9</accession>
<dbReference type="KEGG" id="cci:CC1G_10053"/>